<feature type="compositionally biased region" description="Polar residues" evidence="1">
    <location>
        <begin position="14"/>
        <end position="23"/>
    </location>
</feature>
<dbReference type="RefSeq" id="WP_073305647.1">
    <property type="nucleotide sequence ID" value="NZ_JAIEWK010000001.1"/>
</dbReference>
<protein>
    <recommendedName>
        <fullName evidence="4">MalT-like TPR region domain-containing protein</fullName>
    </recommendedName>
</protein>
<dbReference type="AlphaFoldDB" id="A0A268NYD6"/>
<proteinExistence type="predicted"/>
<organism evidence="2 3">
    <name type="scientific">Shouchella clausii</name>
    <name type="common">Alkalihalobacillus clausii</name>
    <dbReference type="NCBI Taxonomy" id="79880"/>
    <lineage>
        <taxon>Bacteria</taxon>
        <taxon>Bacillati</taxon>
        <taxon>Bacillota</taxon>
        <taxon>Bacilli</taxon>
        <taxon>Bacillales</taxon>
        <taxon>Bacillaceae</taxon>
        <taxon>Shouchella</taxon>
    </lineage>
</organism>
<evidence type="ECO:0008006" key="4">
    <source>
        <dbReference type="Google" id="ProtNLM"/>
    </source>
</evidence>
<dbReference type="Pfam" id="PF18768">
    <property type="entry name" value="RNPP_C"/>
    <property type="match status" value="1"/>
</dbReference>
<dbReference type="EMBL" id="NPCC01000015">
    <property type="protein sequence ID" value="PAE88506.1"/>
    <property type="molecule type" value="Genomic_DNA"/>
</dbReference>
<accession>A0A268NYD6</accession>
<evidence type="ECO:0000256" key="1">
    <source>
        <dbReference type="SAM" id="MobiDB-lite"/>
    </source>
</evidence>
<gene>
    <name evidence="2" type="ORF">CHH72_12765</name>
</gene>
<comment type="caution">
    <text evidence="2">The sequence shown here is derived from an EMBL/GenBank/DDBJ whole genome shotgun (WGS) entry which is preliminary data.</text>
</comment>
<dbReference type="InterPro" id="IPR011990">
    <property type="entry name" value="TPR-like_helical_dom_sf"/>
</dbReference>
<dbReference type="Proteomes" id="UP000216207">
    <property type="component" value="Unassembled WGS sequence"/>
</dbReference>
<dbReference type="Gene3D" id="1.25.40.10">
    <property type="entry name" value="Tetratricopeptide repeat domain"/>
    <property type="match status" value="1"/>
</dbReference>
<dbReference type="SUPFAM" id="SSF48452">
    <property type="entry name" value="TPR-like"/>
    <property type="match status" value="1"/>
</dbReference>
<name>A0A268NYD6_SHOCL</name>
<feature type="region of interest" description="Disordered" evidence="1">
    <location>
        <begin position="1"/>
        <end position="32"/>
    </location>
</feature>
<sequence length="301" mass="34245">MSEDAFITKRNGGEESSVSINQAKSEEGNCRESLRPIEREGSKHSLSTYPILADVLSLKLDELPLETEKPVDDWVSFILEEIRHAIRRDDFAAVKALIVEHLNNPAFQSPKLRQFLLWHQAILVYYVDHNQHKAMHMLNSALNATGYATKSTPSAQELGILISLALLHSEEGNNGRAIGLFKQALKKATCPKTVRTNLTFYLRIYDHLVQLLFESNDFHQAIEYAEKGLKLTSEDDYLPIKGDFHYMRGQSFHRLGQQEKAQLELHLSFSLFQTVGLKSKAEMVQKQLALLQEGKELPFHC</sequence>
<reference evidence="2 3" key="1">
    <citation type="submission" date="2017-07" db="EMBL/GenBank/DDBJ databases">
        <title>Isolation and whole genome analysis of endospore-forming bacteria from heroin.</title>
        <authorList>
            <person name="Kalinowski J."/>
            <person name="Ahrens B."/>
            <person name="Al-Dilaimi A."/>
            <person name="Winkler A."/>
            <person name="Wibberg D."/>
            <person name="Schleenbecker U."/>
            <person name="Ruckert C."/>
            <person name="Wolfel R."/>
            <person name="Grass G."/>
        </authorList>
    </citation>
    <scope>NUCLEOTIDE SEQUENCE [LARGE SCALE GENOMIC DNA]</scope>
    <source>
        <strain evidence="2 3">7539</strain>
    </source>
</reference>
<evidence type="ECO:0000313" key="3">
    <source>
        <dbReference type="Proteomes" id="UP000216207"/>
    </source>
</evidence>
<dbReference type="InterPro" id="IPR041315">
    <property type="entry name" value="PlcR_TPR"/>
</dbReference>
<evidence type="ECO:0000313" key="2">
    <source>
        <dbReference type="EMBL" id="PAE88506.1"/>
    </source>
</evidence>